<dbReference type="PANTHER" id="PTHR32294:SF4">
    <property type="entry name" value="ERROR-PRONE DNA POLYMERASE"/>
    <property type="match status" value="1"/>
</dbReference>
<accession>A0ABP9PDD4</accession>
<dbReference type="PANTHER" id="PTHR32294">
    <property type="entry name" value="DNA POLYMERASE III SUBUNIT ALPHA"/>
    <property type="match status" value="1"/>
</dbReference>
<dbReference type="Pfam" id="PF17657">
    <property type="entry name" value="DNA_pol3_finger"/>
    <property type="match status" value="1"/>
</dbReference>
<reference evidence="4" key="1">
    <citation type="journal article" date="2019" name="Int. J. Syst. Evol. Microbiol.">
        <title>The Global Catalogue of Microorganisms (GCM) 10K type strain sequencing project: providing services to taxonomists for standard genome sequencing and annotation.</title>
        <authorList>
            <consortium name="The Broad Institute Genomics Platform"/>
            <consortium name="The Broad Institute Genome Sequencing Center for Infectious Disease"/>
            <person name="Wu L."/>
            <person name="Ma J."/>
        </authorList>
    </citation>
    <scope>NUCLEOTIDE SEQUENCE [LARGE SCALE GENOMIC DNA]</scope>
    <source>
        <strain evidence="4">JCM 18053</strain>
    </source>
</reference>
<dbReference type="InterPro" id="IPR004805">
    <property type="entry name" value="DnaE2/DnaE/PolC"/>
</dbReference>
<evidence type="ECO:0008006" key="5">
    <source>
        <dbReference type="Google" id="ProtNLM"/>
    </source>
</evidence>
<dbReference type="Gene3D" id="1.10.150.870">
    <property type="match status" value="1"/>
</dbReference>
<feature type="domain" description="DNA polymerase III alpha subunit finger" evidence="2">
    <location>
        <begin position="2"/>
        <end position="99"/>
    </location>
</feature>
<evidence type="ECO:0000259" key="2">
    <source>
        <dbReference type="Pfam" id="PF17657"/>
    </source>
</evidence>
<dbReference type="Proteomes" id="UP001499852">
    <property type="component" value="Unassembled WGS sequence"/>
</dbReference>
<comment type="caution">
    <text evidence="3">The sequence shown here is derived from an EMBL/GenBank/DDBJ whole genome shotgun (WGS) entry which is preliminary data.</text>
</comment>
<dbReference type="CDD" id="cd04485">
    <property type="entry name" value="DnaE_OBF"/>
    <property type="match status" value="1"/>
</dbReference>
<evidence type="ECO:0000259" key="1">
    <source>
        <dbReference type="Pfam" id="PF14579"/>
    </source>
</evidence>
<organism evidence="3 4">
    <name type="scientific">Prosthecobacter algae</name>
    <dbReference type="NCBI Taxonomy" id="1144682"/>
    <lineage>
        <taxon>Bacteria</taxon>
        <taxon>Pseudomonadati</taxon>
        <taxon>Verrucomicrobiota</taxon>
        <taxon>Verrucomicrobiia</taxon>
        <taxon>Verrucomicrobiales</taxon>
        <taxon>Verrucomicrobiaceae</taxon>
        <taxon>Prosthecobacter</taxon>
    </lineage>
</organism>
<evidence type="ECO:0000313" key="4">
    <source>
        <dbReference type="Proteomes" id="UP001499852"/>
    </source>
</evidence>
<gene>
    <name evidence="3" type="ORF">GCM10023213_28410</name>
</gene>
<protein>
    <recommendedName>
        <fullName evidence="5">Error-prone DNA polymerase</fullName>
    </recommendedName>
</protein>
<sequence length="425" mass="47457">MVVQVAIIRPGPIVGKMVHPYLDRRNGKQPVDYIHPSFEPVLSRTLGVPLFQEQVLKMAMVIADFNGSEAEELRRAMSFHRSEERMQRALGKLRAAMTKREVTHDVQERIVNSIQSFALYGFPESHAISFALLAYASVWLKVHRGPEFYAALLNCQPMGFYSSATLVHDAKHHGLKILPVCAVNSEVKCTVVDDKTIRLGLNQLKGIDRTALLSMVAVRCQAAWKDLDDLLTRCSLPKDARRALAKAGAFNALGHHRRSALWRSEAEVHHDLFFGVETNEGDSPLAMMKPEERLEADYQTTRMTVGPHPMLLVRAAIPQAIKAINLPFMRHGQGVTLIGMVICRQRPGTAKGHCFISLEDETGISNAFVPSALFEAKRLIITQEPFLEIRGMLQHSEGVITLLAGTVLPFRYPAISSQVQSHDFR</sequence>
<dbReference type="Pfam" id="PF14579">
    <property type="entry name" value="HHH_6"/>
    <property type="match status" value="1"/>
</dbReference>
<feature type="domain" description="DNA polymerase helix-hairpin-helix motif" evidence="1">
    <location>
        <begin position="174"/>
        <end position="259"/>
    </location>
</feature>
<dbReference type="EMBL" id="BAABIA010000005">
    <property type="protein sequence ID" value="GAA5142449.1"/>
    <property type="molecule type" value="Genomic_DNA"/>
</dbReference>
<name>A0ABP9PDD4_9BACT</name>
<evidence type="ECO:0000313" key="3">
    <source>
        <dbReference type="EMBL" id="GAA5142449.1"/>
    </source>
</evidence>
<keyword evidence="4" id="KW-1185">Reference proteome</keyword>
<dbReference type="InterPro" id="IPR029460">
    <property type="entry name" value="DNAPol_HHH"/>
</dbReference>
<proteinExistence type="predicted"/>
<dbReference type="InterPro" id="IPR040982">
    <property type="entry name" value="DNA_pol3_finger"/>
</dbReference>